<keyword evidence="1" id="KW-1133">Transmembrane helix</keyword>
<dbReference type="AlphaFoldDB" id="A0A285NXY1"/>
<organism evidence="3 4">
    <name type="scientific">Terribacillus aidingensis</name>
    <dbReference type="NCBI Taxonomy" id="586416"/>
    <lineage>
        <taxon>Bacteria</taxon>
        <taxon>Bacillati</taxon>
        <taxon>Bacillota</taxon>
        <taxon>Bacilli</taxon>
        <taxon>Bacillales</taxon>
        <taxon>Bacillaceae</taxon>
        <taxon>Terribacillus</taxon>
    </lineage>
</organism>
<name>A0A285NXY1_9BACI</name>
<dbReference type="Proteomes" id="UP000219356">
    <property type="component" value="Unassembled WGS sequence"/>
</dbReference>
<evidence type="ECO:0000313" key="3">
    <source>
        <dbReference type="EMBL" id="SNZ14299.1"/>
    </source>
</evidence>
<reference evidence="4" key="1">
    <citation type="submission" date="2017-09" db="EMBL/GenBank/DDBJ databases">
        <authorList>
            <person name="Varghese N."/>
            <person name="Submissions S."/>
        </authorList>
    </citation>
    <scope>NUCLEOTIDE SEQUENCE [LARGE SCALE GENOMIC DNA]</scope>
    <source>
        <strain evidence="4">CGMCC 1.8913</strain>
    </source>
</reference>
<evidence type="ECO:0000259" key="2">
    <source>
        <dbReference type="Pfam" id="PF13038"/>
    </source>
</evidence>
<evidence type="ECO:0000313" key="4">
    <source>
        <dbReference type="Proteomes" id="UP000219356"/>
    </source>
</evidence>
<keyword evidence="1" id="KW-0472">Membrane</keyword>
<feature type="transmembrane region" description="Helical" evidence="1">
    <location>
        <begin position="7"/>
        <end position="24"/>
    </location>
</feature>
<evidence type="ECO:0000256" key="1">
    <source>
        <dbReference type="SAM" id="Phobius"/>
    </source>
</evidence>
<sequence>MFGKGHFILLMINLVITLVLFLASDEQSLLTLINSFFYVAFFYFVAALLLFVIKGRVLDGITRSFRRFGKMMSKGLLDFEENGDPSQWVNRSFLRYLQFQAAVLIGLMLILLAIFYLI</sequence>
<feature type="transmembrane region" description="Helical" evidence="1">
    <location>
        <begin position="36"/>
        <end position="57"/>
    </location>
</feature>
<protein>
    <recommendedName>
        <fullName evidence="2">DUF3899 domain-containing protein</fullName>
    </recommendedName>
</protein>
<feature type="transmembrane region" description="Helical" evidence="1">
    <location>
        <begin position="96"/>
        <end position="117"/>
    </location>
</feature>
<dbReference type="RefSeq" id="WP_097042273.1">
    <property type="nucleotide sequence ID" value="NZ_OBEK01000003.1"/>
</dbReference>
<dbReference type="EMBL" id="OBEK01000003">
    <property type="protein sequence ID" value="SNZ14299.1"/>
    <property type="molecule type" value="Genomic_DNA"/>
</dbReference>
<feature type="domain" description="DUF3899" evidence="2">
    <location>
        <begin position="33"/>
        <end position="115"/>
    </location>
</feature>
<dbReference type="Pfam" id="PF13038">
    <property type="entry name" value="DUF3899"/>
    <property type="match status" value="1"/>
</dbReference>
<dbReference type="InterPro" id="IPR025007">
    <property type="entry name" value="DUF3899"/>
</dbReference>
<keyword evidence="4" id="KW-1185">Reference proteome</keyword>
<dbReference type="OrthoDB" id="2989943at2"/>
<accession>A0A285NXY1</accession>
<proteinExistence type="predicted"/>
<gene>
    <name evidence="3" type="ORF">SAMN05421503_2321</name>
</gene>
<keyword evidence="1" id="KW-0812">Transmembrane</keyword>